<protein>
    <submittedName>
        <fullName evidence="1">Uncharacterized protein</fullName>
    </submittedName>
</protein>
<dbReference type="Proteomes" id="UP001054892">
    <property type="component" value="Unassembled WGS sequence"/>
</dbReference>
<proteinExistence type="predicted"/>
<organism evidence="1 3">
    <name type="scientific">Pseudomonas tohonis</name>
    <dbReference type="NCBI Taxonomy" id="2725477"/>
    <lineage>
        <taxon>Bacteria</taxon>
        <taxon>Pseudomonadati</taxon>
        <taxon>Pseudomonadota</taxon>
        <taxon>Gammaproteobacteria</taxon>
        <taxon>Pseudomonadales</taxon>
        <taxon>Pseudomonadaceae</taxon>
        <taxon>Pseudomonas</taxon>
    </lineage>
</organism>
<dbReference type="Proteomes" id="UP000509383">
    <property type="component" value="Chromosome"/>
</dbReference>
<evidence type="ECO:0000313" key="2">
    <source>
        <dbReference type="EMBL" id="GJN55924.1"/>
    </source>
</evidence>
<dbReference type="EMBL" id="BQKM01000022">
    <property type="protein sequence ID" value="GJN55924.1"/>
    <property type="molecule type" value="Genomic_DNA"/>
</dbReference>
<evidence type="ECO:0000313" key="3">
    <source>
        <dbReference type="Proteomes" id="UP000509383"/>
    </source>
</evidence>
<gene>
    <name evidence="1" type="ORF">TUM18999_10270</name>
    <name evidence="2" type="ORF">TUM20286_56760</name>
</gene>
<reference evidence="1 3" key="1">
    <citation type="submission" date="2020-05" db="EMBL/GenBank/DDBJ databases">
        <title>Characterization of novel class B3 metallo-beta-lactamase from novel Pseudomonas species.</title>
        <authorList>
            <person name="Yamada K."/>
            <person name="Aoki K."/>
            <person name="Ishii Y."/>
        </authorList>
    </citation>
    <scope>NUCLEOTIDE SEQUENCE [LARGE SCALE GENOMIC DNA]</scope>
    <source>
        <strain evidence="1 3">TUM18999</strain>
        <strain evidence="2 4">TUM20286</strain>
    </source>
</reference>
<accession>A0A6J4E0W7</accession>
<sequence>MAGRLPPKTYNGNTKFEDGDLRYWSWCSQQGYASGRVNKCLFDEQIPVDANGYYTLVLSRESDRPRNAINECGVSWLPIADVGDGTGDPDLSFLVLRNMLGRGEFKHAVQNIKSQETIQQDMGDYFPRARYTTVSSFETAVPCQVEKR</sequence>
<dbReference type="RefSeq" id="WP_170050724.1">
    <property type="nucleotide sequence ID" value="NZ_AP023189.1"/>
</dbReference>
<evidence type="ECO:0000313" key="1">
    <source>
        <dbReference type="EMBL" id="BCG22836.1"/>
    </source>
</evidence>
<evidence type="ECO:0000313" key="4">
    <source>
        <dbReference type="Proteomes" id="UP001054892"/>
    </source>
</evidence>
<name>A0A6J4E0W7_9PSED</name>
<dbReference type="KEGG" id="ptw:TUM18999_10270"/>
<keyword evidence="4" id="KW-1185">Reference proteome</keyword>
<dbReference type="EMBL" id="AP023189">
    <property type="protein sequence ID" value="BCG22836.1"/>
    <property type="molecule type" value="Genomic_DNA"/>
</dbReference>
<dbReference type="AlphaFoldDB" id="A0A6J4E0W7"/>